<reference evidence="3 4" key="1">
    <citation type="journal article" date="2013" name="Genome Announc.">
        <title>Draft Genome Sequence of an Alphaproteobacterium, Caenispirillum salinarum AK4(T), Isolated from a Solar Saltern.</title>
        <authorList>
            <person name="Khatri I."/>
            <person name="Singh A."/>
            <person name="Korpole S."/>
            <person name="Pinnaka A.K."/>
            <person name="Subramanian S."/>
        </authorList>
    </citation>
    <scope>NUCLEOTIDE SEQUENCE [LARGE SCALE GENOMIC DNA]</scope>
    <source>
        <strain evidence="3 4">AK4</strain>
    </source>
</reference>
<protein>
    <submittedName>
        <fullName evidence="3">Phenylacetate-CoA oxygenase, PaaJ subunit</fullName>
    </submittedName>
</protein>
<dbReference type="PANTHER" id="PTHR42831:SF3">
    <property type="entry name" value="1,2-PHENYLACETYL-COA EPOXIDASE, SUBUNIT D-RELATED"/>
    <property type="match status" value="1"/>
</dbReference>
<evidence type="ECO:0000313" key="4">
    <source>
        <dbReference type="Proteomes" id="UP000009881"/>
    </source>
</evidence>
<keyword evidence="4" id="KW-1185">Reference proteome</keyword>
<dbReference type="EMBL" id="ANHY01000007">
    <property type="protein sequence ID" value="EKV30708.1"/>
    <property type="molecule type" value="Genomic_DNA"/>
</dbReference>
<dbReference type="Proteomes" id="UP000009881">
    <property type="component" value="Unassembled WGS sequence"/>
</dbReference>
<accession>K9HK46</accession>
<dbReference type="InterPro" id="IPR002744">
    <property type="entry name" value="MIP18-like"/>
</dbReference>
<proteinExistence type="predicted"/>
<dbReference type="eggNOG" id="COG2151">
    <property type="taxonomic scope" value="Bacteria"/>
</dbReference>
<dbReference type="PATRIC" id="fig|1238182.3.peg.1707"/>
<dbReference type="InterPro" id="IPR034904">
    <property type="entry name" value="FSCA_dom_sf"/>
</dbReference>
<feature type="domain" description="MIP18 family-like" evidence="1">
    <location>
        <begin position="12"/>
        <end position="75"/>
    </location>
</feature>
<gene>
    <name evidence="3" type="ORF">C882_4045</name>
</gene>
<dbReference type="Pfam" id="PF01883">
    <property type="entry name" value="FeS_assembly_P"/>
    <property type="match status" value="1"/>
</dbReference>
<dbReference type="InterPro" id="IPR056572">
    <property type="entry name" value="Zn_ribbon_PaaD"/>
</dbReference>
<dbReference type="InterPro" id="IPR052339">
    <property type="entry name" value="Fe-S_Maturation_MIP18"/>
</dbReference>
<dbReference type="PANTHER" id="PTHR42831">
    <property type="entry name" value="FE-S PROTEIN MATURATION AUXILIARY FACTOR YITW"/>
    <property type="match status" value="1"/>
</dbReference>
<sequence length="169" mass="18089">MVTAMRDATAEQRAWEALETVFDPEIPQLSIVDLGIVRAVEAGGDGTVRADLSPTYSGCPAVSVIELDAEVALRAAGFASVTIKRALSPAWTTDWITDRGRQKLLEAGIAPPAGEASKMALLDPEVSSVTCPHCGSENTEQVSEFGSTACKALHRCRDCLEPFDYFKCI</sequence>
<evidence type="ECO:0000313" key="3">
    <source>
        <dbReference type="EMBL" id="EKV30708.1"/>
    </source>
</evidence>
<dbReference type="Pfam" id="PF23451">
    <property type="entry name" value="Zn_ribbon_PaaD"/>
    <property type="match status" value="1"/>
</dbReference>
<comment type="caution">
    <text evidence="3">The sequence shown here is derived from an EMBL/GenBank/DDBJ whole genome shotgun (WGS) entry which is preliminary data.</text>
</comment>
<feature type="domain" description="PaaD zinc beta ribbon" evidence="2">
    <location>
        <begin position="125"/>
        <end position="167"/>
    </location>
</feature>
<evidence type="ECO:0000259" key="2">
    <source>
        <dbReference type="Pfam" id="PF23451"/>
    </source>
</evidence>
<dbReference type="STRING" id="1238182.C882_4045"/>
<evidence type="ECO:0000259" key="1">
    <source>
        <dbReference type="Pfam" id="PF01883"/>
    </source>
</evidence>
<dbReference type="Gene3D" id="3.30.300.130">
    <property type="entry name" value="Fe-S cluster assembly (FSCA)"/>
    <property type="match status" value="1"/>
</dbReference>
<dbReference type="SUPFAM" id="SSF117916">
    <property type="entry name" value="Fe-S cluster assembly (FSCA) domain-like"/>
    <property type="match status" value="1"/>
</dbReference>
<dbReference type="NCBIfam" id="TIGR02159">
    <property type="entry name" value="PA_CoA_Oxy4"/>
    <property type="match status" value="1"/>
</dbReference>
<name>K9HK46_9PROT</name>
<organism evidence="3 4">
    <name type="scientific">Caenispirillum salinarum AK4</name>
    <dbReference type="NCBI Taxonomy" id="1238182"/>
    <lineage>
        <taxon>Bacteria</taxon>
        <taxon>Pseudomonadati</taxon>
        <taxon>Pseudomonadota</taxon>
        <taxon>Alphaproteobacteria</taxon>
        <taxon>Rhodospirillales</taxon>
        <taxon>Novispirillaceae</taxon>
        <taxon>Caenispirillum</taxon>
    </lineage>
</organism>
<dbReference type="InterPro" id="IPR011883">
    <property type="entry name" value="PaaD-like"/>
</dbReference>
<dbReference type="AlphaFoldDB" id="K9HK46"/>